<dbReference type="GO" id="GO:0008270">
    <property type="term" value="F:zinc ion binding"/>
    <property type="evidence" value="ECO:0007669"/>
    <property type="project" value="UniProtKB-KW"/>
</dbReference>
<evidence type="ECO:0000256" key="4">
    <source>
        <dbReference type="PROSITE-ProRule" id="PRU00175"/>
    </source>
</evidence>
<dbReference type="PANTHER" id="PTHR45969:SF69">
    <property type="entry name" value="FINGER DOMAIN PROTEIN, PUTATIVE (AFU_ORTHOLOGUE AFUA_3G12190)-RELATED"/>
    <property type="match status" value="1"/>
</dbReference>
<sequence length="418" mass="47186">MAADQSEFLRTGLRVITPGDEPPTETECTICLEELQQGQHGIDQIQACGHAFHAGCLLSWLNSRNPRHSSCPNCRLELFPTRHPIREPPTHFEQRRGEYLTPPTFNSGTYQLLFENLFMSQESFTTNSDLLHTNPVREHTPRSDLADHLILERARRTIDGSQPLPACVAPHPTTGVYITVRTRFQTYWEQFFENGGLNDATRRRELVEDMWNRRSRFACDVQGLESLRLMLGPFSDWEVANGAAPNIQVSEPMYKRYGTLLKRLMPLGADRYVDRDAVIESLDHYLAVDASLFSLFTPEQELEHVRSAEEMQSMSSGGLTVEQRQTLVEDVLRPQRLRKYVDSGVYRHYPTTGIIGRAFNLPFRTRHVQNEFSSVAGVGGTQPEAPTAPSRRPSGRSPFLSPDHEAMSSNGDGTAQSG</sequence>
<dbReference type="OrthoDB" id="3801431at2759"/>
<evidence type="ECO:0000256" key="5">
    <source>
        <dbReference type="SAM" id="MobiDB-lite"/>
    </source>
</evidence>
<dbReference type="Pfam" id="PF13639">
    <property type="entry name" value="zf-RING_2"/>
    <property type="match status" value="1"/>
</dbReference>
<dbReference type="InterPro" id="IPR001841">
    <property type="entry name" value="Znf_RING"/>
</dbReference>
<keyword evidence="8" id="KW-1185">Reference proteome</keyword>
<dbReference type="Proteomes" id="UP000800040">
    <property type="component" value="Unassembled WGS sequence"/>
</dbReference>
<dbReference type="AlphaFoldDB" id="A0A6A5KK44"/>
<evidence type="ECO:0000313" key="7">
    <source>
        <dbReference type="EMBL" id="KAF1835826.1"/>
    </source>
</evidence>
<keyword evidence="1" id="KW-0479">Metal-binding</keyword>
<dbReference type="SMART" id="SM00184">
    <property type="entry name" value="RING"/>
    <property type="match status" value="1"/>
</dbReference>
<evidence type="ECO:0000256" key="3">
    <source>
        <dbReference type="ARBA" id="ARBA00022833"/>
    </source>
</evidence>
<protein>
    <recommendedName>
        <fullName evidence="6">RING-type domain-containing protein</fullName>
    </recommendedName>
</protein>
<feature type="compositionally biased region" description="Polar residues" evidence="5">
    <location>
        <begin position="407"/>
        <end position="418"/>
    </location>
</feature>
<dbReference type="Gene3D" id="3.30.40.10">
    <property type="entry name" value="Zinc/RING finger domain, C3HC4 (zinc finger)"/>
    <property type="match status" value="1"/>
</dbReference>
<feature type="region of interest" description="Disordered" evidence="5">
    <location>
        <begin position="374"/>
        <end position="418"/>
    </location>
</feature>
<evidence type="ECO:0000256" key="1">
    <source>
        <dbReference type="ARBA" id="ARBA00022723"/>
    </source>
</evidence>
<feature type="domain" description="RING-type" evidence="6">
    <location>
        <begin position="28"/>
        <end position="75"/>
    </location>
</feature>
<dbReference type="PANTHER" id="PTHR45969">
    <property type="entry name" value="RING ZINC FINGER PROTEIN-RELATED"/>
    <property type="match status" value="1"/>
</dbReference>
<organism evidence="7 8">
    <name type="scientific">Decorospora gaudefroyi</name>
    <dbReference type="NCBI Taxonomy" id="184978"/>
    <lineage>
        <taxon>Eukaryota</taxon>
        <taxon>Fungi</taxon>
        <taxon>Dikarya</taxon>
        <taxon>Ascomycota</taxon>
        <taxon>Pezizomycotina</taxon>
        <taxon>Dothideomycetes</taxon>
        <taxon>Pleosporomycetidae</taxon>
        <taxon>Pleosporales</taxon>
        <taxon>Pleosporineae</taxon>
        <taxon>Pleosporaceae</taxon>
        <taxon>Decorospora</taxon>
    </lineage>
</organism>
<proteinExistence type="predicted"/>
<dbReference type="GO" id="GO:0016567">
    <property type="term" value="P:protein ubiquitination"/>
    <property type="evidence" value="ECO:0007669"/>
    <property type="project" value="TreeGrafter"/>
</dbReference>
<dbReference type="PROSITE" id="PS50089">
    <property type="entry name" value="ZF_RING_2"/>
    <property type="match status" value="1"/>
</dbReference>
<evidence type="ECO:0000313" key="8">
    <source>
        <dbReference type="Proteomes" id="UP000800040"/>
    </source>
</evidence>
<dbReference type="SUPFAM" id="SSF57850">
    <property type="entry name" value="RING/U-box"/>
    <property type="match status" value="1"/>
</dbReference>
<dbReference type="CDD" id="cd16448">
    <property type="entry name" value="RING-H2"/>
    <property type="match status" value="1"/>
</dbReference>
<dbReference type="InterPro" id="IPR013083">
    <property type="entry name" value="Znf_RING/FYVE/PHD"/>
</dbReference>
<gene>
    <name evidence="7" type="ORF">BDW02DRAFT_578414</name>
</gene>
<keyword evidence="2 4" id="KW-0863">Zinc-finger</keyword>
<dbReference type="SMART" id="SM01197">
    <property type="entry name" value="FANCL_C"/>
    <property type="match status" value="1"/>
</dbReference>
<reference evidence="7" key="1">
    <citation type="submission" date="2020-01" db="EMBL/GenBank/DDBJ databases">
        <authorList>
            <consortium name="DOE Joint Genome Institute"/>
            <person name="Haridas S."/>
            <person name="Albert R."/>
            <person name="Binder M."/>
            <person name="Bloem J."/>
            <person name="Labutti K."/>
            <person name="Salamov A."/>
            <person name="Andreopoulos B."/>
            <person name="Baker S.E."/>
            <person name="Barry K."/>
            <person name="Bills G."/>
            <person name="Bluhm B.H."/>
            <person name="Cannon C."/>
            <person name="Castanera R."/>
            <person name="Culley D.E."/>
            <person name="Daum C."/>
            <person name="Ezra D."/>
            <person name="Gonzalez J.B."/>
            <person name="Henrissat B."/>
            <person name="Kuo A."/>
            <person name="Liang C."/>
            <person name="Lipzen A."/>
            <person name="Lutzoni F."/>
            <person name="Magnuson J."/>
            <person name="Mondo S."/>
            <person name="Nolan M."/>
            <person name="Ohm R."/>
            <person name="Pangilinan J."/>
            <person name="Park H.-J."/>
            <person name="Ramirez L."/>
            <person name="Alfaro M."/>
            <person name="Sun H."/>
            <person name="Tritt A."/>
            <person name="Yoshinaga Y."/>
            <person name="Zwiers L.-H."/>
            <person name="Turgeon B.G."/>
            <person name="Goodwin S.B."/>
            <person name="Spatafora J.W."/>
            <person name="Crous P.W."/>
            <person name="Grigoriev I.V."/>
        </authorList>
    </citation>
    <scope>NUCLEOTIDE SEQUENCE</scope>
    <source>
        <strain evidence="7">P77</strain>
    </source>
</reference>
<name>A0A6A5KK44_9PLEO</name>
<evidence type="ECO:0000256" key="2">
    <source>
        <dbReference type="ARBA" id="ARBA00022771"/>
    </source>
</evidence>
<accession>A0A6A5KK44</accession>
<dbReference type="GO" id="GO:0061630">
    <property type="term" value="F:ubiquitin protein ligase activity"/>
    <property type="evidence" value="ECO:0007669"/>
    <property type="project" value="TreeGrafter"/>
</dbReference>
<keyword evidence="3" id="KW-0862">Zinc</keyword>
<evidence type="ECO:0000259" key="6">
    <source>
        <dbReference type="PROSITE" id="PS50089"/>
    </source>
</evidence>
<dbReference type="EMBL" id="ML975281">
    <property type="protein sequence ID" value="KAF1835826.1"/>
    <property type="molecule type" value="Genomic_DNA"/>
</dbReference>